<evidence type="ECO:0000256" key="1">
    <source>
        <dbReference type="ARBA" id="ARBA00007888"/>
    </source>
</evidence>
<evidence type="ECO:0000256" key="2">
    <source>
        <dbReference type="ARBA" id="ARBA00022723"/>
    </source>
</evidence>
<dbReference type="GO" id="GO:0070025">
    <property type="term" value="F:carbon monoxide binding"/>
    <property type="evidence" value="ECO:0007669"/>
    <property type="project" value="TreeGrafter"/>
</dbReference>
<accession>A7NQI9</accession>
<dbReference type="PIRSF" id="PIRSF005622">
    <property type="entry name" value="Hydrgn_mat_hypD"/>
    <property type="match status" value="1"/>
</dbReference>
<evidence type="ECO:0000256" key="3">
    <source>
        <dbReference type="ARBA" id="ARBA00023004"/>
    </source>
</evidence>
<dbReference type="Gene3D" id="6.10.20.100">
    <property type="match status" value="1"/>
</dbReference>
<dbReference type="EMBL" id="CP000804">
    <property type="protein sequence ID" value="ABU59835.1"/>
    <property type="molecule type" value="Genomic_DNA"/>
</dbReference>
<organism evidence="4 5">
    <name type="scientific">Roseiflexus castenholzii (strain DSM 13941 / HLO8)</name>
    <dbReference type="NCBI Taxonomy" id="383372"/>
    <lineage>
        <taxon>Bacteria</taxon>
        <taxon>Bacillati</taxon>
        <taxon>Chloroflexota</taxon>
        <taxon>Chloroflexia</taxon>
        <taxon>Chloroflexales</taxon>
        <taxon>Roseiflexineae</taxon>
        <taxon>Roseiflexaceae</taxon>
        <taxon>Roseiflexus</taxon>
    </lineage>
</organism>
<dbReference type="InterPro" id="IPR002780">
    <property type="entry name" value="Hyd_form_HypD"/>
</dbReference>
<evidence type="ECO:0000313" key="4">
    <source>
        <dbReference type="EMBL" id="ABU59835.1"/>
    </source>
</evidence>
<dbReference type="KEGG" id="rca:Rcas_3796"/>
<sequence length="371" mass="40977">MKYLDEYRDPDLAQRLFAEIRRITTRPWAIMEVCGGQTHSIIRNGIDQLLPEAIELIHGPGCPVCVTPLEIIDKALAIASRPNVIFCSFGDMLRVPGSAKDLFRVKSEGGDVRVVYSPLDAVRLAQQHPDREVVFFGIGFETTAPANAMAVLQAHRLGLRNFSMLVSHVLVPPAISAIMESPTNRVQGFLAAGHVCSVMGTWQYRPLVERYHVPIVVTGFEPLDVLEGIRRVVLQLEAGRAELDNAYERAVRPEGNVAAQQVLSEVFEVTDRAWRGIGVIPQSGWRLRNAYRAYDAEARFAVGDIQTRESPICRSGEVLQGMLKPNQCPAFGKECTPRTPLGATMVSSEGACAAYYQYGRFIKAEEVGVAR</sequence>
<keyword evidence="5" id="KW-1185">Reference proteome</keyword>
<name>A7NQI9_ROSCS</name>
<comment type="similarity">
    <text evidence="1">Belongs to the HypD family.</text>
</comment>
<dbReference type="RefSeq" id="WP_012122258.1">
    <property type="nucleotide sequence ID" value="NC_009767.1"/>
</dbReference>
<dbReference type="PANTHER" id="PTHR30149">
    <property type="entry name" value="HYDROGENASE PROTEIN ASSEMBLY PROTEIN HYPD"/>
    <property type="match status" value="1"/>
</dbReference>
<keyword evidence="2" id="KW-0479">Metal-binding</keyword>
<dbReference type="NCBIfam" id="TIGR00075">
    <property type="entry name" value="hypD"/>
    <property type="match status" value="1"/>
</dbReference>
<dbReference type="InterPro" id="IPR042244">
    <property type="entry name" value="HypD_2_sf"/>
</dbReference>
<protein>
    <submittedName>
        <fullName evidence="4">Hydrogenase expression/formation protein HypD</fullName>
    </submittedName>
</protein>
<dbReference type="OrthoDB" id="9770424at2"/>
<dbReference type="InterPro" id="IPR042243">
    <property type="entry name" value="HypD_1"/>
</dbReference>
<gene>
    <name evidence="4" type="ordered locus">Rcas_3796</name>
</gene>
<dbReference type="PANTHER" id="PTHR30149:SF0">
    <property type="entry name" value="HYDROGENASE MATURATION FACTOR HYPD"/>
    <property type="match status" value="1"/>
</dbReference>
<reference evidence="4 5" key="1">
    <citation type="submission" date="2007-08" db="EMBL/GenBank/DDBJ databases">
        <title>Complete sequence of Roseiflexus castenholzii DSM 13941.</title>
        <authorList>
            <consortium name="US DOE Joint Genome Institute"/>
            <person name="Copeland A."/>
            <person name="Lucas S."/>
            <person name="Lapidus A."/>
            <person name="Barry K."/>
            <person name="Glavina del Rio T."/>
            <person name="Dalin E."/>
            <person name="Tice H."/>
            <person name="Pitluck S."/>
            <person name="Thompson L.S."/>
            <person name="Brettin T."/>
            <person name="Bruce D."/>
            <person name="Detter J.C."/>
            <person name="Han C."/>
            <person name="Tapia R."/>
            <person name="Schmutz J."/>
            <person name="Larimer F."/>
            <person name="Land M."/>
            <person name="Hauser L."/>
            <person name="Kyrpides N."/>
            <person name="Mikhailova N."/>
            <person name="Bryant D.A."/>
            <person name="Hanada S."/>
            <person name="Tsukatani Y."/>
            <person name="Richardson P."/>
        </authorList>
    </citation>
    <scope>NUCLEOTIDE SEQUENCE [LARGE SCALE GENOMIC DNA]</scope>
    <source>
        <strain evidence="5">DSM 13941 / HLO8</strain>
    </source>
</reference>
<dbReference type="Pfam" id="PF01924">
    <property type="entry name" value="HypD"/>
    <property type="match status" value="1"/>
</dbReference>
<dbReference type="GO" id="GO:0005506">
    <property type="term" value="F:iron ion binding"/>
    <property type="evidence" value="ECO:0007669"/>
    <property type="project" value="TreeGrafter"/>
</dbReference>
<dbReference type="Gene3D" id="3.40.50.11740">
    <property type="entry name" value="HypD, alpha/beta domain 2"/>
    <property type="match status" value="2"/>
</dbReference>
<dbReference type="GO" id="GO:0051604">
    <property type="term" value="P:protein maturation"/>
    <property type="evidence" value="ECO:0007669"/>
    <property type="project" value="TreeGrafter"/>
</dbReference>
<dbReference type="STRING" id="383372.Rcas_3796"/>
<proteinExistence type="inferred from homology"/>
<dbReference type="GO" id="GO:0051539">
    <property type="term" value="F:4 iron, 4 sulfur cluster binding"/>
    <property type="evidence" value="ECO:0007669"/>
    <property type="project" value="TreeGrafter"/>
</dbReference>
<dbReference type="eggNOG" id="COG0409">
    <property type="taxonomic scope" value="Bacteria"/>
</dbReference>
<dbReference type="HOGENOM" id="CLU_048562_1_0_0"/>
<evidence type="ECO:0000313" key="5">
    <source>
        <dbReference type="Proteomes" id="UP000000263"/>
    </source>
</evidence>
<keyword evidence="3" id="KW-0408">Iron</keyword>
<dbReference type="AlphaFoldDB" id="A7NQI9"/>
<dbReference type="Proteomes" id="UP000000263">
    <property type="component" value="Chromosome"/>
</dbReference>